<evidence type="ECO:0000256" key="4">
    <source>
        <dbReference type="ARBA" id="ARBA00022692"/>
    </source>
</evidence>
<evidence type="ECO:0000256" key="3">
    <source>
        <dbReference type="ARBA" id="ARBA00022475"/>
    </source>
</evidence>
<evidence type="ECO:0000256" key="2">
    <source>
        <dbReference type="ARBA" id="ARBA00006228"/>
    </source>
</evidence>
<evidence type="ECO:0000256" key="1">
    <source>
        <dbReference type="ARBA" id="ARBA00004651"/>
    </source>
</evidence>
<dbReference type="RefSeq" id="WP_373656670.1">
    <property type="nucleotide sequence ID" value="NZ_JBGUAW010000009.1"/>
</dbReference>
<organism evidence="8 9">
    <name type="scientific">Thiohalorhabdus methylotrophus</name>
    <dbReference type="NCBI Taxonomy" id="3242694"/>
    <lineage>
        <taxon>Bacteria</taxon>
        <taxon>Pseudomonadati</taxon>
        <taxon>Pseudomonadota</taxon>
        <taxon>Gammaproteobacteria</taxon>
        <taxon>Thiohalorhabdales</taxon>
        <taxon>Thiohalorhabdaceae</taxon>
        <taxon>Thiohalorhabdus</taxon>
    </lineage>
</organism>
<dbReference type="Pfam" id="PF01899">
    <property type="entry name" value="MNHE"/>
    <property type="match status" value="1"/>
</dbReference>
<feature type="transmembrane region" description="Helical" evidence="7">
    <location>
        <begin position="72"/>
        <end position="91"/>
    </location>
</feature>
<gene>
    <name evidence="8" type="ORF">ACERLL_13735</name>
</gene>
<evidence type="ECO:0000256" key="5">
    <source>
        <dbReference type="ARBA" id="ARBA00022989"/>
    </source>
</evidence>
<reference evidence="8 9" key="1">
    <citation type="submission" date="2024-08" db="EMBL/GenBank/DDBJ databases">
        <title>Whole-genome sequencing of halo(alkali)philic microorganisms from hypersaline lakes.</title>
        <authorList>
            <person name="Sorokin D.Y."/>
            <person name="Merkel A.Y."/>
            <person name="Messina E."/>
            <person name="Yakimov M."/>
        </authorList>
    </citation>
    <scope>NUCLEOTIDE SEQUENCE [LARGE SCALE GENOMIC DNA]</scope>
    <source>
        <strain evidence="8 9">Cl-TMA</strain>
    </source>
</reference>
<dbReference type="NCBIfam" id="NF006518">
    <property type="entry name" value="PRK08965.1-2"/>
    <property type="match status" value="1"/>
</dbReference>
<dbReference type="Proteomes" id="UP001575181">
    <property type="component" value="Unassembled WGS sequence"/>
</dbReference>
<protein>
    <submittedName>
        <fullName evidence="8">Na+/H+ antiporter subunit E</fullName>
    </submittedName>
</protein>
<proteinExistence type="inferred from homology"/>
<feature type="transmembrane region" description="Helical" evidence="7">
    <location>
        <begin position="32"/>
        <end position="52"/>
    </location>
</feature>
<evidence type="ECO:0000256" key="7">
    <source>
        <dbReference type="SAM" id="Phobius"/>
    </source>
</evidence>
<sequence>MRSFLGHWVPRPWLALVLAGFWVLLNNRLSPGVVAAGLLIGLLVAGFTDRFWGRPTVVPRRPLLVLRLLGRLLGDIVVANLSVAALILRWWRSPRSAFIAYPLRLRDPVPVTILSSLISLTPGTVTVDVDREGGRLWIHCLDLQDEQALIERIRQRYERLLEEIFP</sequence>
<evidence type="ECO:0000313" key="9">
    <source>
        <dbReference type="Proteomes" id="UP001575181"/>
    </source>
</evidence>
<evidence type="ECO:0000313" key="8">
    <source>
        <dbReference type="EMBL" id="MFA9461881.1"/>
    </source>
</evidence>
<dbReference type="PANTHER" id="PTHR34584:SF1">
    <property type="entry name" value="NA(+)_H(+) ANTIPORTER SUBUNIT E1"/>
    <property type="match status" value="1"/>
</dbReference>
<dbReference type="PANTHER" id="PTHR34584">
    <property type="entry name" value="NA(+)/H(+) ANTIPORTER SUBUNIT E1"/>
    <property type="match status" value="1"/>
</dbReference>
<comment type="similarity">
    <text evidence="2">Belongs to the CPA3 antiporters (TC 2.A.63) subunit E family.</text>
</comment>
<comment type="subcellular location">
    <subcellularLocation>
        <location evidence="1">Cell membrane</location>
        <topology evidence="1">Multi-pass membrane protein</topology>
    </subcellularLocation>
</comment>
<evidence type="ECO:0000256" key="6">
    <source>
        <dbReference type="ARBA" id="ARBA00023136"/>
    </source>
</evidence>
<keyword evidence="4 7" id="KW-0812">Transmembrane</keyword>
<keyword evidence="9" id="KW-1185">Reference proteome</keyword>
<keyword evidence="6 7" id="KW-0472">Membrane</keyword>
<feature type="transmembrane region" description="Helical" evidence="7">
    <location>
        <begin position="6"/>
        <end position="25"/>
    </location>
</feature>
<dbReference type="EMBL" id="JBGUAW010000009">
    <property type="protein sequence ID" value="MFA9461881.1"/>
    <property type="molecule type" value="Genomic_DNA"/>
</dbReference>
<dbReference type="PIRSF" id="PIRSF019239">
    <property type="entry name" value="MrpE"/>
    <property type="match status" value="1"/>
</dbReference>
<comment type="caution">
    <text evidence="8">The sequence shown here is derived from an EMBL/GenBank/DDBJ whole genome shotgun (WGS) entry which is preliminary data.</text>
</comment>
<dbReference type="InterPro" id="IPR002758">
    <property type="entry name" value="Cation_antiport_E"/>
</dbReference>
<keyword evidence="3" id="KW-1003">Cell membrane</keyword>
<keyword evidence="5 7" id="KW-1133">Transmembrane helix</keyword>
<accession>A0ABV4TX22</accession>
<name>A0ABV4TX22_9GAMM</name>